<dbReference type="PROSITE" id="PS50297">
    <property type="entry name" value="ANK_REP_REGION"/>
    <property type="match status" value="1"/>
</dbReference>
<dbReference type="Gene3D" id="1.25.40.20">
    <property type="entry name" value="Ankyrin repeat-containing domain"/>
    <property type="match status" value="1"/>
</dbReference>
<keyword evidence="1" id="KW-0677">Repeat</keyword>
<accession>A0A9P9FMZ3</accession>
<sequence length="690" mass="76798">MDSDLPPYSSAARKVLASAHHQPSTSFKPGDQVESRPTAHWLNGSDEITKKLIRLNVYTTLSESDIVLACGWDGASRQFSSLASVLGHNYDWLKPTNESDMVRRITSLEARVGDGSPGQLSGKYDDQVVHGHWEFFGHDFVKPSELTAISSDFAIVVPGCEVWRAISRDGIILPSDFLNVDRYHHDPGDCLEGKGAHHLHKCVCVVFGLHRDRYWTTTDGIAVEATSLLREDATFSQETKCQDPFENTILHFLAARAEPTVLFKALAVFGAVPDVNSGRQTFLHCLGPQWFEVNRQKPLKFLLEYLRSLGFDFKQRDVYGSSVFHVLARRVPSTYTFLRKMIGEFSPELVFERDAFGPMPWMGLRSEEQPAALGRGFDRGGTGPRSKESRAYEFSLSTRNPFVHLNWLMRLVRNAKIDPRIEYDHGRNSLHCLAAGFPQTHSRADIEDSELVSGPQSHLRQQRTQANEECMNLCLGLLVDLISAGVDVGAYNSAGNTVLMEFVLHLPDELDHEHVHEQIPAVLVTLIEHGANIHARNRDGNTALHLAVRYGHKLAMRTLVEHGAVVHARNGQGQSPLQLLASQIGRSHLDAKAYSSLEACYAWLSSDAVGATLAPSAQDEWGMTHGWNSGSTKMIAAAPAAQIRNIMSELEGGQEKDSIPTKLEQMDSLPWSQWADDDMCGYDPFLFPRL</sequence>
<dbReference type="InterPro" id="IPR036770">
    <property type="entry name" value="Ankyrin_rpt-contain_sf"/>
</dbReference>
<dbReference type="SUPFAM" id="SSF48403">
    <property type="entry name" value="Ankyrin repeat"/>
    <property type="match status" value="1"/>
</dbReference>
<keyword evidence="2 3" id="KW-0040">ANK repeat</keyword>
<gene>
    <name evidence="4" type="ORF">EDB81DRAFT_918127</name>
</gene>
<dbReference type="EMBL" id="JAGMUV010000003">
    <property type="protein sequence ID" value="KAH7165941.1"/>
    <property type="molecule type" value="Genomic_DNA"/>
</dbReference>
<feature type="repeat" description="ANK" evidence="3">
    <location>
        <begin position="539"/>
        <end position="571"/>
    </location>
</feature>
<dbReference type="PANTHER" id="PTHR24178">
    <property type="entry name" value="MOLTING PROTEIN MLT-4"/>
    <property type="match status" value="1"/>
</dbReference>
<evidence type="ECO:0000256" key="3">
    <source>
        <dbReference type="PROSITE-ProRule" id="PRU00023"/>
    </source>
</evidence>
<name>A0A9P9FMZ3_9HYPO</name>
<evidence type="ECO:0000256" key="1">
    <source>
        <dbReference type="ARBA" id="ARBA00022737"/>
    </source>
</evidence>
<dbReference type="OrthoDB" id="194358at2759"/>
<reference evidence="4" key="1">
    <citation type="journal article" date="2021" name="Nat. Commun.">
        <title>Genetic determinants of endophytism in the Arabidopsis root mycobiome.</title>
        <authorList>
            <person name="Mesny F."/>
            <person name="Miyauchi S."/>
            <person name="Thiergart T."/>
            <person name="Pickel B."/>
            <person name="Atanasova L."/>
            <person name="Karlsson M."/>
            <person name="Huettel B."/>
            <person name="Barry K.W."/>
            <person name="Haridas S."/>
            <person name="Chen C."/>
            <person name="Bauer D."/>
            <person name="Andreopoulos W."/>
            <person name="Pangilinan J."/>
            <person name="LaButti K."/>
            <person name="Riley R."/>
            <person name="Lipzen A."/>
            <person name="Clum A."/>
            <person name="Drula E."/>
            <person name="Henrissat B."/>
            <person name="Kohler A."/>
            <person name="Grigoriev I.V."/>
            <person name="Martin F.M."/>
            <person name="Hacquard S."/>
        </authorList>
    </citation>
    <scope>NUCLEOTIDE SEQUENCE</scope>
    <source>
        <strain evidence="4">MPI-CAGE-AT-0147</strain>
    </source>
</reference>
<comment type="caution">
    <text evidence="4">The sequence shown here is derived from an EMBL/GenBank/DDBJ whole genome shotgun (WGS) entry which is preliminary data.</text>
</comment>
<evidence type="ECO:0000313" key="4">
    <source>
        <dbReference type="EMBL" id="KAH7165941.1"/>
    </source>
</evidence>
<dbReference type="AlphaFoldDB" id="A0A9P9FMZ3"/>
<protein>
    <submittedName>
        <fullName evidence="4">Uncharacterized protein</fullName>
    </submittedName>
</protein>
<dbReference type="PROSITE" id="PS50088">
    <property type="entry name" value="ANK_REPEAT"/>
    <property type="match status" value="1"/>
</dbReference>
<organism evidence="4 5">
    <name type="scientific">Dactylonectria macrodidyma</name>
    <dbReference type="NCBI Taxonomy" id="307937"/>
    <lineage>
        <taxon>Eukaryota</taxon>
        <taxon>Fungi</taxon>
        <taxon>Dikarya</taxon>
        <taxon>Ascomycota</taxon>
        <taxon>Pezizomycotina</taxon>
        <taxon>Sordariomycetes</taxon>
        <taxon>Hypocreomycetidae</taxon>
        <taxon>Hypocreales</taxon>
        <taxon>Nectriaceae</taxon>
        <taxon>Dactylonectria</taxon>
    </lineage>
</organism>
<dbReference type="Pfam" id="PF13857">
    <property type="entry name" value="Ank_5"/>
    <property type="match status" value="1"/>
</dbReference>
<dbReference type="SMART" id="SM00248">
    <property type="entry name" value="ANK"/>
    <property type="match status" value="2"/>
</dbReference>
<keyword evidence="5" id="KW-1185">Reference proteome</keyword>
<dbReference type="Proteomes" id="UP000738349">
    <property type="component" value="Unassembled WGS sequence"/>
</dbReference>
<proteinExistence type="predicted"/>
<evidence type="ECO:0000313" key="5">
    <source>
        <dbReference type="Proteomes" id="UP000738349"/>
    </source>
</evidence>
<dbReference type="InterPro" id="IPR002110">
    <property type="entry name" value="Ankyrin_rpt"/>
</dbReference>
<evidence type="ECO:0000256" key="2">
    <source>
        <dbReference type="ARBA" id="ARBA00023043"/>
    </source>
</evidence>